<dbReference type="InterPro" id="IPR027417">
    <property type="entry name" value="P-loop_NTPase"/>
</dbReference>
<dbReference type="RefSeq" id="WP_289215601.1">
    <property type="nucleotide sequence ID" value="NZ_JAPVRC010000003.1"/>
</dbReference>
<gene>
    <name evidence="5" type="ORF">ACFQMN_02870</name>
</gene>
<evidence type="ECO:0000313" key="5">
    <source>
        <dbReference type="EMBL" id="MFC7319829.1"/>
    </source>
</evidence>
<evidence type="ECO:0000256" key="2">
    <source>
        <dbReference type="ARBA" id="ARBA00022741"/>
    </source>
</evidence>
<dbReference type="GO" id="GO:0005524">
    <property type="term" value="F:ATP binding"/>
    <property type="evidence" value="ECO:0007669"/>
    <property type="project" value="UniProtKB-KW"/>
</dbReference>
<dbReference type="PROSITE" id="PS50893">
    <property type="entry name" value="ABC_TRANSPORTER_2"/>
    <property type="match status" value="1"/>
</dbReference>
<dbReference type="PROSITE" id="PS00211">
    <property type="entry name" value="ABC_TRANSPORTER_1"/>
    <property type="match status" value="1"/>
</dbReference>
<keyword evidence="2" id="KW-0547">Nucleotide-binding</keyword>
<dbReference type="SUPFAM" id="SSF52540">
    <property type="entry name" value="P-loop containing nucleoside triphosphate hydrolases"/>
    <property type="match status" value="1"/>
</dbReference>
<organism evidence="5 6">
    <name type="scientific">Halobacillus campisalis</name>
    <dbReference type="NCBI Taxonomy" id="435909"/>
    <lineage>
        <taxon>Bacteria</taxon>
        <taxon>Bacillati</taxon>
        <taxon>Bacillota</taxon>
        <taxon>Bacilli</taxon>
        <taxon>Bacillales</taxon>
        <taxon>Bacillaceae</taxon>
        <taxon>Halobacillus</taxon>
    </lineage>
</organism>
<feature type="domain" description="ABC transporter" evidence="4">
    <location>
        <begin position="5"/>
        <end position="232"/>
    </location>
</feature>
<sequence length="282" mass="31322">MSNIIDVTNVRKEYEGKKALDDLSFSIQPGETFGFLGPSGSGKTTTLKLLTAQEGYQSGNIHVFGASVEKLKDPKQMKRIGVLTDNTGLYERLTVEANLRLYCKLYDVSYQRIDEVLHEVGLTGEESKVVSKLSKGMRQRVTLARTILHKPELLFLDEPTSALDPVSTERIHSILRTLNEEGTTIFLTTHDMYEAERICDRVAFLNKGHIQLQGPPRDLRVSHSDSSITLLLKDGREQLVGNDHEGAERIGAAIASQQLASVHSNEPTLGDIFARVTGKELF</sequence>
<evidence type="ECO:0000256" key="1">
    <source>
        <dbReference type="ARBA" id="ARBA00022448"/>
    </source>
</evidence>
<dbReference type="Gene3D" id="3.40.50.300">
    <property type="entry name" value="P-loop containing nucleotide triphosphate hydrolases"/>
    <property type="match status" value="1"/>
</dbReference>
<dbReference type="InterPro" id="IPR017871">
    <property type="entry name" value="ABC_transporter-like_CS"/>
</dbReference>
<dbReference type="Proteomes" id="UP001596494">
    <property type="component" value="Unassembled WGS sequence"/>
</dbReference>
<comment type="caution">
    <text evidence="5">The sequence shown here is derived from an EMBL/GenBank/DDBJ whole genome shotgun (WGS) entry which is preliminary data.</text>
</comment>
<accession>A0ABW2K0X6</accession>
<proteinExistence type="predicted"/>
<dbReference type="PANTHER" id="PTHR42711:SF13">
    <property type="entry name" value="ABC TRANSPORTER, ATP-BINDING PROTEIN"/>
    <property type="match status" value="1"/>
</dbReference>
<dbReference type="EMBL" id="JBHTBY010000001">
    <property type="protein sequence ID" value="MFC7319829.1"/>
    <property type="molecule type" value="Genomic_DNA"/>
</dbReference>
<dbReference type="PANTHER" id="PTHR42711">
    <property type="entry name" value="ABC TRANSPORTER ATP-BINDING PROTEIN"/>
    <property type="match status" value="1"/>
</dbReference>
<evidence type="ECO:0000313" key="6">
    <source>
        <dbReference type="Proteomes" id="UP001596494"/>
    </source>
</evidence>
<dbReference type="InterPro" id="IPR050763">
    <property type="entry name" value="ABC_transporter_ATP-binding"/>
</dbReference>
<evidence type="ECO:0000259" key="4">
    <source>
        <dbReference type="PROSITE" id="PS50893"/>
    </source>
</evidence>
<dbReference type="CDD" id="cd03230">
    <property type="entry name" value="ABC_DR_subfamily_A"/>
    <property type="match status" value="1"/>
</dbReference>
<keyword evidence="1" id="KW-0813">Transport</keyword>
<dbReference type="InterPro" id="IPR003593">
    <property type="entry name" value="AAA+_ATPase"/>
</dbReference>
<dbReference type="SMART" id="SM00382">
    <property type="entry name" value="AAA"/>
    <property type="match status" value="1"/>
</dbReference>
<dbReference type="InterPro" id="IPR003439">
    <property type="entry name" value="ABC_transporter-like_ATP-bd"/>
</dbReference>
<evidence type="ECO:0000256" key="3">
    <source>
        <dbReference type="ARBA" id="ARBA00022840"/>
    </source>
</evidence>
<name>A0ABW2K0X6_9BACI</name>
<protein>
    <submittedName>
        <fullName evidence="5">ABC transporter ATP-binding protein</fullName>
    </submittedName>
</protein>
<reference evidence="6" key="1">
    <citation type="journal article" date="2019" name="Int. J. Syst. Evol. Microbiol.">
        <title>The Global Catalogue of Microorganisms (GCM) 10K type strain sequencing project: providing services to taxonomists for standard genome sequencing and annotation.</title>
        <authorList>
            <consortium name="The Broad Institute Genomics Platform"/>
            <consortium name="The Broad Institute Genome Sequencing Center for Infectious Disease"/>
            <person name="Wu L."/>
            <person name="Ma J."/>
        </authorList>
    </citation>
    <scope>NUCLEOTIDE SEQUENCE [LARGE SCALE GENOMIC DNA]</scope>
    <source>
        <strain evidence="6">CCUG 73951</strain>
    </source>
</reference>
<dbReference type="Pfam" id="PF00005">
    <property type="entry name" value="ABC_tran"/>
    <property type="match status" value="1"/>
</dbReference>
<keyword evidence="6" id="KW-1185">Reference proteome</keyword>
<keyword evidence="3 5" id="KW-0067">ATP-binding</keyword>